<proteinExistence type="predicted"/>
<accession>A0A1I7WW39</accession>
<organism evidence="1 2">
    <name type="scientific">Heterorhabditis bacteriophora</name>
    <name type="common">Entomopathogenic nematode worm</name>
    <dbReference type="NCBI Taxonomy" id="37862"/>
    <lineage>
        <taxon>Eukaryota</taxon>
        <taxon>Metazoa</taxon>
        <taxon>Ecdysozoa</taxon>
        <taxon>Nematoda</taxon>
        <taxon>Chromadorea</taxon>
        <taxon>Rhabditida</taxon>
        <taxon>Rhabditina</taxon>
        <taxon>Rhabditomorpha</taxon>
        <taxon>Strongyloidea</taxon>
        <taxon>Heterorhabditidae</taxon>
        <taxon>Heterorhabditis</taxon>
    </lineage>
</organism>
<evidence type="ECO:0000313" key="2">
    <source>
        <dbReference type="WBParaSite" id="Hba_09348"/>
    </source>
</evidence>
<keyword evidence="1" id="KW-1185">Reference proteome</keyword>
<dbReference type="AlphaFoldDB" id="A0A1I7WW39"/>
<dbReference type="Proteomes" id="UP000095283">
    <property type="component" value="Unplaced"/>
</dbReference>
<name>A0A1I7WW39_HETBA</name>
<sequence>MLHEVSMCDACRAGNLRGRNNPLRKTIEVAEHSKKKYRSLRTERKEEEKMLNMGKKEYSFAILGQTNQIRYTCLEPSNIEQEKLPHLI</sequence>
<reference evidence="2" key="1">
    <citation type="submission" date="2016-11" db="UniProtKB">
        <authorList>
            <consortium name="WormBaseParasite"/>
        </authorList>
    </citation>
    <scope>IDENTIFICATION</scope>
</reference>
<protein>
    <submittedName>
        <fullName evidence="2">Gag-pol polyprotein</fullName>
    </submittedName>
</protein>
<evidence type="ECO:0000313" key="1">
    <source>
        <dbReference type="Proteomes" id="UP000095283"/>
    </source>
</evidence>
<dbReference type="WBParaSite" id="Hba_09348">
    <property type="protein sequence ID" value="Hba_09348"/>
    <property type="gene ID" value="Hba_09348"/>
</dbReference>